<dbReference type="SUPFAM" id="SSF52540">
    <property type="entry name" value="P-loop containing nucleoside triphosphate hydrolases"/>
    <property type="match status" value="1"/>
</dbReference>
<keyword evidence="2" id="KW-0418">Kinase</keyword>
<evidence type="ECO:0000313" key="2">
    <source>
        <dbReference type="EMBL" id="MDH7637559.1"/>
    </source>
</evidence>
<dbReference type="InterPro" id="IPR027417">
    <property type="entry name" value="P-loop_NTPase"/>
</dbReference>
<keyword evidence="2" id="KW-0808">Transferase</keyword>
<dbReference type="GO" id="GO:0016301">
    <property type="term" value="F:kinase activity"/>
    <property type="evidence" value="ECO:0007669"/>
    <property type="project" value="UniProtKB-KW"/>
</dbReference>
<reference evidence="2" key="1">
    <citation type="submission" date="2023-04" db="EMBL/GenBank/DDBJ databases">
        <title>Sphingomonas sp. MAHUQ-71 isolated from rice field.</title>
        <authorList>
            <person name="Huq M.A."/>
        </authorList>
    </citation>
    <scope>NUCLEOTIDE SEQUENCE</scope>
    <source>
        <strain evidence="2">MAHUQ-71</strain>
    </source>
</reference>
<dbReference type="Proteomes" id="UP001160625">
    <property type="component" value="Unassembled WGS sequence"/>
</dbReference>
<comment type="caution">
    <text evidence="2">The sequence shown here is derived from an EMBL/GenBank/DDBJ whole genome shotgun (WGS) entry which is preliminary data.</text>
</comment>
<feature type="domain" description="Phosphoribulokinase/uridine kinase" evidence="1">
    <location>
        <begin position="25"/>
        <end position="139"/>
    </location>
</feature>
<gene>
    <name evidence="2" type="ORF">QGN17_02335</name>
</gene>
<evidence type="ECO:0000313" key="3">
    <source>
        <dbReference type="Proteomes" id="UP001160625"/>
    </source>
</evidence>
<dbReference type="Gene3D" id="3.40.50.300">
    <property type="entry name" value="P-loop containing nucleotide triphosphate hydrolases"/>
    <property type="match status" value="1"/>
</dbReference>
<dbReference type="PANTHER" id="PTHR10285">
    <property type="entry name" value="URIDINE KINASE"/>
    <property type="match status" value="1"/>
</dbReference>
<proteinExistence type="predicted"/>
<keyword evidence="3" id="KW-1185">Reference proteome</keyword>
<accession>A0ABT6MWY4</accession>
<evidence type="ECO:0000259" key="1">
    <source>
        <dbReference type="Pfam" id="PF00485"/>
    </source>
</evidence>
<sequence>MSPDLRTIDLAAATIRPALGDSLLLIGLCGAQGSGKSTLAAGLAALFRQESVPSAILSIDDVYHTKAERERLAREIHPLLRTRGVPGTHDLVLGRHVIDDLAAGRSARLPRFDKATDDRAPVSQWEVAPAGTRLLILDGWCVGARPQAAAMLADPVNALEREEDAHGIWRQYVNDQLAGPYQAFFARIDRLILLAAPGFEIVLRWRIEQEEALRREREGGMNDAEIARFIQHYERLTRHILSEMPARADLVIPLAEDRSPRIRG</sequence>
<dbReference type="RefSeq" id="WP_281042910.1">
    <property type="nucleotide sequence ID" value="NZ_JARYGZ010000001.1"/>
</dbReference>
<organism evidence="2 3">
    <name type="scientific">Sphingomonas oryzagri</name>
    <dbReference type="NCBI Taxonomy" id="3042314"/>
    <lineage>
        <taxon>Bacteria</taxon>
        <taxon>Pseudomonadati</taxon>
        <taxon>Pseudomonadota</taxon>
        <taxon>Alphaproteobacteria</taxon>
        <taxon>Sphingomonadales</taxon>
        <taxon>Sphingomonadaceae</taxon>
        <taxon>Sphingomonas</taxon>
    </lineage>
</organism>
<dbReference type="InterPro" id="IPR006083">
    <property type="entry name" value="PRK/URK"/>
</dbReference>
<name>A0ABT6MWY4_9SPHN</name>
<dbReference type="Pfam" id="PF00485">
    <property type="entry name" value="PRK"/>
    <property type="match status" value="1"/>
</dbReference>
<protein>
    <submittedName>
        <fullName evidence="2">Kinase</fullName>
    </submittedName>
</protein>
<dbReference type="EMBL" id="JARYGZ010000001">
    <property type="protein sequence ID" value="MDH7637559.1"/>
    <property type="molecule type" value="Genomic_DNA"/>
</dbReference>